<dbReference type="Proteomes" id="UP000053766">
    <property type="component" value="Unassembled WGS sequence"/>
</dbReference>
<sequence length="130" mass="15300">MAVMSNRFSPPDIVLGMEEDRNRDSQTKITSHSRLLNNDEMLNEQETFLRNPNFELRDMSTAVFPRSPSLLILPRMIKPRMNDQDIDIVETPPGFFEPTTRIFARPRHFNLVEESREKLPTRRDIEDVDQ</sequence>
<reference evidence="2" key="2">
    <citation type="journal article" date="2016" name="Sci. Rep.">
        <title>Dictyocaulus viviparus genome, variome and transcriptome elucidate lungworm biology and support future intervention.</title>
        <authorList>
            <person name="McNulty S.N."/>
            <person name="Strube C."/>
            <person name="Rosa B.A."/>
            <person name="Martin J.C."/>
            <person name="Tyagi R."/>
            <person name="Choi Y.J."/>
            <person name="Wang Q."/>
            <person name="Hallsworth Pepin K."/>
            <person name="Zhang X."/>
            <person name="Ozersky P."/>
            <person name="Wilson R.K."/>
            <person name="Sternberg P.W."/>
            <person name="Gasser R.B."/>
            <person name="Mitreva M."/>
        </authorList>
    </citation>
    <scope>NUCLEOTIDE SEQUENCE [LARGE SCALE GENOMIC DNA]</scope>
    <source>
        <strain evidence="2">HannoverDv2000</strain>
    </source>
</reference>
<keyword evidence="2" id="KW-1185">Reference proteome</keyword>
<accession>A0A0D8Y5M7</accession>
<evidence type="ECO:0000313" key="1">
    <source>
        <dbReference type="EMBL" id="KJH51279.1"/>
    </source>
</evidence>
<gene>
    <name evidence="1" type="ORF">DICVIV_02558</name>
</gene>
<dbReference type="OrthoDB" id="10538363at2759"/>
<organism evidence="1 2">
    <name type="scientific">Dictyocaulus viviparus</name>
    <name type="common">Bovine lungworm</name>
    <dbReference type="NCBI Taxonomy" id="29172"/>
    <lineage>
        <taxon>Eukaryota</taxon>
        <taxon>Metazoa</taxon>
        <taxon>Ecdysozoa</taxon>
        <taxon>Nematoda</taxon>
        <taxon>Chromadorea</taxon>
        <taxon>Rhabditida</taxon>
        <taxon>Rhabditina</taxon>
        <taxon>Rhabditomorpha</taxon>
        <taxon>Strongyloidea</taxon>
        <taxon>Metastrongylidae</taxon>
        <taxon>Dictyocaulus</taxon>
    </lineage>
</organism>
<name>A0A0D8Y5M7_DICVI</name>
<protein>
    <submittedName>
        <fullName evidence="1">Uncharacterized protein</fullName>
    </submittedName>
</protein>
<proteinExistence type="predicted"/>
<dbReference type="EMBL" id="KN716187">
    <property type="protein sequence ID" value="KJH51279.1"/>
    <property type="molecule type" value="Genomic_DNA"/>
</dbReference>
<evidence type="ECO:0000313" key="2">
    <source>
        <dbReference type="Proteomes" id="UP000053766"/>
    </source>
</evidence>
<dbReference type="AlphaFoldDB" id="A0A0D8Y5M7"/>
<reference evidence="1 2" key="1">
    <citation type="submission" date="2013-11" db="EMBL/GenBank/DDBJ databases">
        <title>Draft genome of the bovine lungworm Dictyocaulus viviparus.</title>
        <authorList>
            <person name="Mitreva M."/>
        </authorList>
    </citation>
    <scope>NUCLEOTIDE SEQUENCE [LARGE SCALE GENOMIC DNA]</scope>
    <source>
        <strain evidence="1 2">HannoverDv2000</strain>
    </source>
</reference>